<gene>
    <name evidence="1" type="ORF">G0U57_010779</name>
</gene>
<dbReference type="EMBL" id="JAHGAV010000287">
    <property type="protein sequence ID" value="KAG6926953.1"/>
    <property type="molecule type" value="Genomic_DNA"/>
</dbReference>
<accession>A0A8T1SE87</accession>
<reference evidence="1 2" key="1">
    <citation type="journal article" date="2020" name="G3 (Bethesda)">
        <title>Draft Genome of the Common Snapping Turtle, Chelydra serpentina, a Model for Phenotypic Plasticity in Reptiles.</title>
        <authorList>
            <person name="Das D."/>
            <person name="Singh S.K."/>
            <person name="Bierstedt J."/>
            <person name="Erickson A."/>
            <person name="Galli G.L.J."/>
            <person name="Crossley D.A. 2nd"/>
            <person name="Rhen T."/>
        </authorList>
    </citation>
    <scope>NUCLEOTIDE SEQUENCE [LARGE SCALE GENOMIC DNA]</scope>
    <source>
        <strain evidence="1">KW</strain>
    </source>
</reference>
<evidence type="ECO:0000313" key="2">
    <source>
        <dbReference type="Proteomes" id="UP000765507"/>
    </source>
</evidence>
<dbReference type="PANTHER" id="PTHR45913:SF22">
    <property type="entry name" value="SCAN BOX DOMAIN-CONTAINING PROTEIN"/>
    <property type="match status" value="1"/>
</dbReference>
<dbReference type="OrthoDB" id="1101576at2759"/>
<proteinExistence type="predicted"/>
<evidence type="ECO:0000313" key="1">
    <source>
        <dbReference type="EMBL" id="KAG6926953.1"/>
    </source>
</evidence>
<sequence length="248" mass="27760">MTRQRLDSTGLFYKNTSNAVTASYIVAYKVAQAKKPHTIVEQLMLPCAKEMVWLVLGEEAARKRNDISVSNDTISRRINEISQNINGQVVDEIRKSPLFAIQLDELTDIALCSQLLVFAQYMAEGDFNDEFLFCKTLDTTTEAQRVMEIVNKVFDVHSLDRENLVGVTTEGAPAMRGSRSGFQKLVKQCAPMVTGGHCFIHREALASKTLLGQLNAAFKGLVKVVNYNESSALNIRLFKRFWQDTGSD</sequence>
<dbReference type="AlphaFoldDB" id="A0A8T1SE87"/>
<feature type="non-terminal residue" evidence="1">
    <location>
        <position position="248"/>
    </location>
</feature>
<comment type="caution">
    <text evidence="1">The sequence shown here is derived from an EMBL/GenBank/DDBJ whole genome shotgun (WGS) entry which is preliminary data.</text>
</comment>
<name>A0A8T1SE87_CHESE</name>
<organism evidence="1 2">
    <name type="scientific">Chelydra serpentina</name>
    <name type="common">Snapping turtle</name>
    <name type="synonym">Testudo serpentina</name>
    <dbReference type="NCBI Taxonomy" id="8475"/>
    <lineage>
        <taxon>Eukaryota</taxon>
        <taxon>Metazoa</taxon>
        <taxon>Chordata</taxon>
        <taxon>Craniata</taxon>
        <taxon>Vertebrata</taxon>
        <taxon>Euteleostomi</taxon>
        <taxon>Archelosauria</taxon>
        <taxon>Testudinata</taxon>
        <taxon>Testudines</taxon>
        <taxon>Cryptodira</taxon>
        <taxon>Durocryptodira</taxon>
        <taxon>Americhelydia</taxon>
        <taxon>Chelydroidea</taxon>
        <taxon>Chelydridae</taxon>
        <taxon>Chelydra</taxon>
    </lineage>
</organism>
<protein>
    <submittedName>
        <fullName evidence="1">Zinc finger BED-type containing 9</fullName>
    </submittedName>
</protein>
<keyword evidence="2" id="KW-1185">Reference proteome</keyword>
<dbReference type="PANTHER" id="PTHR45913">
    <property type="entry name" value="EPM2A-INTERACTING PROTEIN 1"/>
    <property type="match status" value="1"/>
</dbReference>
<dbReference type="Proteomes" id="UP000765507">
    <property type="component" value="Unassembled WGS sequence"/>
</dbReference>